<feature type="compositionally biased region" description="Basic and acidic residues" evidence="1">
    <location>
        <begin position="1"/>
        <end position="12"/>
    </location>
</feature>
<reference evidence="2 3" key="1">
    <citation type="journal article" date="2013" name="Front. Plant Sci.">
        <title>The Reference Genome of the Halophytic Plant Eutrema salsugineum.</title>
        <authorList>
            <person name="Yang R."/>
            <person name="Jarvis D.E."/>
            <person name="Chen H."/>
            <person name="Beilstein M.A."/>
            <person name="Grimwood J."/>
            <person name="Jenkins J."/>
            <person name="Shu S."/>
            <person name="Prochnik S."/>
            <person name="Xin M."/>
            <person name="Ma C."/>
            <person name="Schmutz J."/>
            <person name="Wing R.A."/>
            <person name="Mitchell-Olds T."/>
            <person name="Schumaker K.S."/>
            <person name="Wang X."/>
        </authorList>
    </citation>
    <scope>NUCLEOTIDE SEQUENCE [LARGE SCALE GENOMIC DNA]</scope>
</reference>
<dbReference type="EMBL" id="KI517464">
    <property type="protein sequence ID" value="ESQ43530.1"/>
    <property type="molecule type" value="Genomic_DNA"/>
</dbReference>
<protein>
    <submittedName>
        <fullName evidence="2">Uncharacterized protein</fullName>
    </submittedName>
</protein>
<proteinExistence type="predicted"/>
<accession>V4KZX1</accession>
<evidence type="ECO:0000313" key="3">
    <source>
        <dbReference type="Proteomes" id="UP000030689"/>
    </source>
</evidence>
<dbReference type="Gramene" id="ESQ43530">
    <property type="protein sequence ID" value="ESQ43530"/>
    <property type="gene ID" value="EUTSA_v10015932mg"/>
</dbReference>
<feature type="region of interest" description="Disordered" evidence="1">
    <location>
        <begin position="1"/>
        <end position="24"/>
    </location>
</feature>
<evidence type="ECO:0000256" key="1">
    <source>
        <dbReference type="SAM" id="MobiDB-lite"/>
    </source>
</evidence>
<dbReference type="Proteomes" id="UP000030689">
    <property type="component" value="Unassembled WGS sequence"/>
</dbReference>
<dbReference type="AlphaFoldDB" id="V4KZX1"/>
<name>V4KZX1_EUTSA</name>
<evidence type="ECO:0000313" key="2">
    <source>
        <dbReference type="EMBL" id="ESQ43530.1"/>
    </source>
</evidence>
<gene>
    <name evidence="2" type="ORF">EUTSA_v10015932mg</name>
</gene>
<keyword evidence="3" id="KW-1185">Reference proteome</keyword>
<organism evidence="2 3">
    <name type="scientific">Eutrema salsugineum</name>
    <name type="common">Saltwater cress</name>
    <name type="synonym">Sisymbrium salsugineum</name>
    <dbReference type="NCBI Taxonomy" id="72664"/>
    <lineage>
        <taxon>Eukaryota</taxon>
        <taxon>Viridiplantae</taxon>
        <taxon>Streptophyta</taxon>
        <taxon>Embryophyta</taxon>
        <taxon>Tracheophyta</taxon>
        <taxon>Spermatophyta</taxon>
        <taxon>Magnoliopsida</taxon>
        <taxon>eudicotyledons</taxon>
        <taxon>Gunneridae</taxon>
        <taxon>Pentapetalae</taxon>
        <taxon>rosids</taxon>
        <taxon>malvids</taxon>
        <taxon>Brassicales</taxon>
        <taxon>Brassicaceae</taxon>
        <taxon>Eutremeae</taxon>
        <taxon>Eutrema</taxon>
    </lineage>
</organism>
<dbReference type="STRING" id="72664.V4KZX1"/>
<dbReference type="KEGG" id="eus:EUTSA_v10015932mg"/>
<sequence>MESLEWREVPEFRDEDADGEDQREWDDYNTEKALMEFRDEDHVLHSMYPETDDEEAGTQCTMVVPKPAGAQRGGTQRGQVFFNEVAFKESVLDYALKTV</sequence>